<dbReference type="PANTHER" id="PTHR19277">
    <property type="entry name" value="PENTRAXIN"/>
    <property type="match status" value="1"/>
</dbReference>
<evidence type="ECO:0000256" key="1">
    <source>
        <dbReference type="ARBA" id="ARBA00001913"/>
    </source>
</evidence>
<dbReference type="Pfam" id="PF00078">
    <property type="entry name" value="RVT_1"/>
    <property type="match status" value="1"/>
</dbReference>
<comment type="caution">
    <text evidence="8">The sequence shown here is derived from an EMBL/GenBank/DDBJ whole genome shotgun (WGS) entry which is preliminary data.</text>
</comment>
<evidence type="ECO:0000313" key="9">
    <source>
        <dbReference type="Proteomes" id="UP001152795"/>
    </source>
</evidence>
<dbReference type="AlphaFoldDB" id="A0A7D9L5S6"/>
<name>A0A7D9L5S6_PARCT</name>
<dbReference type="SMART" id="SM00159">
    <property type="entry name" value="PTX"/>
    <property type="match status" value="1"/>
</dbReference>
<dbReference type="Pfam" id="PF00354">
    <property type="entry name" value="Pentaxin"/>
    <property type="match status" value="1"/>
</dbReference>
<dbReference type="EMBL" id="CACRXK020014168">
    <property type="protein sequence ID" value="CAB4026395.1"/>
    <property type="molecule type" value="Genomic_DNA"/>
</dbReference>
<comment type="cofactor">
    <cofactor evidence="1">
        <name>Ca(2+)</name>
        <dbReference type="ChEBI" id="CHEBI:29108"/>
    </cofactor>
</comment>
<evidence type="ECO:0000313" key="8">
    <source>
        <dbReference type="EMBL" id="CAB4026395.1"/>
    </source>
</evidence>
<keyword evidence="4" id="KW-1015">Disulfide bond</keyword>
<keyword evidence="5" id="KW-0325">Glycoprotein</keyword>
<sequence length="375" mass="42616">MHHSKASDYESNKNNHWITPEIKTVLMNRDKVKGKTVISNDTDYWLHFKLARNKCINMLKGAKEITITGYLQPAREIPSDAKDNVGNYRPISVLSVISKVSERIVFVQIYTYFNENHLLHKNKLGVKKCHSTMTALIDDTIEWLANMDQGKLTAIVYIDLANAFDTISHERLLEKLHTCRVDTNNLYWFQSYLQDRTQKCYVNDALSAGRTIHCGVSQGSILEPLLYVIRIQIKICPSGISVSDGKWHHVCITWQSSDGAVQAYKDGALIKSLIGYTPGRSILPFGIWIIGQDQDSLGGGFQLRDAFDGYLIDVNVWDRVLFAGEISFLANRECGSGMKGNYRAYNDFVPYGGVRKYKLNNNCKSLGFYFRFGRL</sequence>
<proteinExistence type="predicted"/>
<dbReference type="PRINTS" id="PR00895">
    <property type="entry name" value="PENTAXIN"/>
</dbReference>
<dbReference type="InterPro" id="IPR000477">
    <property type="entry name" value="RT_dom"/>
</dbReference>
<keyword evidence="2" id="KW-0479">Metal-binding</keyword>
<comment type="caution">
    <text evidence="6">Lacks conserved residue(s) required for the propagation of feature annotation.</text>
</comment>
<dbReference type="PROSITE" id="PS51828">
    <property type="entry name" value="PTX_2"/>
    <property type="match status" value="1"/>
</dbReference>
<dbReference type="Gene3D" id="2.60.120.200">
    <property type="match status" value="1"/>
</dbReference>
<evidence type="ECO:0000256" key="6">
    <source>
        <dbReference type="PROSITE-ProRule" id="PRU01172"/>
    </source>
</evidence>
<dbReference type="InterPro" id="IPR043502">
    <property type="entry name" value="DNA/RNA_pol_sf"/>
</dbReference>
<keyword evidence="3" id="KW-0106">Calcium</keyword>
<accession>A0A7D9L5S6</accession>
<dbReference type="InterPro" id="IPR013320">
    <property type="entry name" value="ConA-like_dom_sf"/>
</dbReference>
<dbReference type="PANTHER" id="PTHR19277:SF125">
    <property type="entry name" value="B6"/>
    <property type="match status" value="1"/>
</dbReference>
<dbReference type="SUPFAM" id="SSF56672">
    <property type="entry name" value="DNA/RNA polymerases"/>
    <property type="match status" value="1"/>
</dbReference>
<dbReference type="PROSITE" id="PS00289">
    <property type="entry name" value="PTX_1"/>
    <property type="match status" value="1"/>
</dbReference>
<evidence type="ECO:0000256" key="3">
    <source>
        <dbReference type="ARBA" id="ARBA00022837"/>
    </source>
</evidence>
<evidence type="ECO:0000259" key="7">
    <source>
        <dbReference type="PROSITE" id="PS51828"/>
    </source>
</evidence>
<keyword evidence="9" id="KW-1185">Reference proteome</keyword>
<dbReference type="InterPro" id="IPR051360">
    <property type="entry name" value="Neuronal_Pentraxin_Related"/>
</dbReference>
<evidence type="ECO:0000256" key="5">
    <source>
        <dbReference type="ARBA" id="ARBA00023180"/>
    </source>
</evidence>
<gene>
    <name evidence="8" type="ORF">PACLA_8A033284</name>
</gene>
<evidence type="ECO:0000256" key="2">
    <source>
        <dbReference type="ARBA" id="ARBA00022723"/>
    </source>
</evidence>
<dbReference type="InterPro" id="IPR030476">
    <property type="entry name" value="Pentaxin_CS"/>
</dbReference>
<organism evidence="8 9">
    <name type="scientific">Paramuricea clavata</name>
    <name type="common">Red gorgonian</name>
    <name type="synonym">Violescent sea-whip</name>
    <dbReference type="NCBI Taxonomy" id="317549"/>
    <lineage>
        <taxon>Eukaryota</taxon>
        <taxon>Metazoa</taxon>
        <taxon>Cnidaria</taxon>
        <taxon>Anthozoa</taxon>
        <taxon>Octocorallia</taxon>
        <taxon>Malacalcyonacea</taxon>
        <taxon>Plexauridae</taxon>
        <taxon>Paramuricea</taxon>
    </lineage>
</organism>
<dbReference type="Proteomes" id="UP001152795">
    <property type="component" value="Unassembled WGS sequence"/>
</dbReference>
<dbReference type="SUPFAM" id="SSF49899">
    <property type="entry name" value="Concanavalin A-like lectins/glucanases"/>
    <property type="match status" value="1"/>
</dbReference>
<reference evidence="8" key="1">
    <citation type="submission" date="2020-04" db="EMBL/GenBank/DDBJ databases">
        <authorList>
            <person name="Alioto T."/>
            <person name="Alioto T."/>
            <person name="Gomez Garrido J."/>
        </authorList>
    </citation>
    <scope>NUCLEOTIDE SEQUENCE</scope>
    <source>
        <strain evidence="8">A484AB</strain>
    </source>
</reference>
<protein>
    <recommendedName>
        <fullName evidence="7">Pentraxin (PTX) domain-containing protein</fullName>
    </recommendedName>
</protein>
<dbReference type="GO" id="GO:0046872">
    <property type="term" value="F:metal ion binding"/>
    <property type="evidence" value="ECO:0007669"/>
    <property type="project" value="UniProtKB-KW"/>
</dbReference>
<dbReference type="InterPro" id="IPR001759">
    <property type="entry name" value="PTX_dom"/>
</dbReference>
<evidence type="ECO:0000256" key="4">
    <source>
        <dbReference type="ARBA" id="ARBA00023157"/>
    </source>
</evidence>
<feature type="domain" description="Pentraxin (PTX)" evidence="7">
    <location>
        <begin position="245"/>
        <end position="363"/>
    </location>
</feature>